<dbReference type="InterPro" id="IPR002110">
    <property type="entry name" value="Ankyrin_rpt"/>
</dbReference>
<dbReference type="SMART" id="SM00248">
    <property type="entry name" value="ANK"/>
    <property type="match status" value="2"/>
</dbReference>
<evidence type="ECO:0000256" key="1">
    <source>
        <dbReference type="ARBA" id="ARBA00022737"/>
    </source>
</evidence>
<keyword evidence="5" id="KW-1185">Reference proteome</keyword>
<dbReference type="PANTHER" id="PTHR24171">
    <property type="entry name" value="ANKYRIN REPEAT DOMAIN-CONTAINING PROTEIN 39-RELATED"/>
    <property type="match status" value="1"/>
</dbReference>
<gene>
    <name evidence="4" type="ORF">HHL09_20065</name>
</gene>
<dbReference type="KEGG" id="luo:HHL09_20065"/>
<dbReference type="RefSeq" id="WP_169456411.1">
    <property type="nucleotide sequence ID" value="NZ_CP051774.1"/>
</dbReference>
<dbReference type="AlphaFoldDB" id="A0A858RMP8"/>
<sequence>MAHADGWIRAYELLEAGRDLPADLRERVMSNRSGIGETMLHWYAIEGDADVVEKIIGLGFDVNTVNSFHRTPLFECATIDRWEIVALLLAHGARTDVKDRNGQDVFEALEDQDKHDKAERLRKLVAESRSL</sequence>
<dbReference type="PROSITE" id="PS50297">
    <property type="entry name" value="ANK_REP_REGION"/>
    <property type="match status" value="1"/>
</dbReference>
<dbReference type="Pfam" id="PF12796">
    <property type="entry name" value="Ank_2"/>
    <property type="match status" value="1"/>
</dbReference>
<evidence type="ECO:0008006" key="6">
    <source>
        <dbReference type="Google" id="ProtNLM"/>
    </source>
</evidence>
<evidence type="ECO:0000256" key="2">
    <source>
        <dbReference type="ARBA" id="ARBA00023043"/>
    </source>
</evidence>
<keyword evidence="1" id="KW-0677">Repeat</keyword>
<evidence type="ECO:0000313" key="4">
    <source>
        <dbReference type="EMBL" id="QJE97985.1"/>
    </source>
</evidence>
<dbReference type="Proteomes" id="UP000501812">
    <property type="component" value="Chromosome"/>
</dbReference>
<evidence type="ECO:0000313" key="5">
    <source>
        <dbReference type="Proteomes" id="UP000501812"/>
    </source>
</evidence>
<dbReference type="Gene3D" id="1.25.40.20">
    <property type="entry name" value="Ankyrin repeat-containing domain"/>
    <property type="match status" value="1"/>
</dbReference>
<dbReference type="PROSITE" id="PS50088">
    <property type="entry name" value="ANK_REPEAT"/>
    <property type="match status" value="1"/>
</dbReference>
<name>A0A858RMP8_9BACT</name>
<feature type="repeat" description="ANK" evidence="3">
    <location>
        <begin position="35"/>
        <end position="67"/>
    </location>
</feature>
<dbReference type="SUPFAM" id="SSF48403">
    <property type="entry name" value="Ankyrin repeat"/>
    <property type="match status" value="1"/>
</dbReference>
<protein>
    <recommendedName>
        <fullName evidence="6">Ankyrin repeat domain-containing protein</fullName>
    </recommendedName>
</protein>
<accession>A0A858RMP8</accession>
<proteinExistence type="predicted"/>
<reference evidence="4 5" key="1">
    <citation type="submission" date="2020-04" db="EMBL/GenBank/DDBJ databases">
        <title>Luteolibacter sp. G-1-1-1 isolated from soil.</title>
        <authorList>
            <person name="Dahal R.H."/>
        </authorList>
    </citation>
    <scope>NUCLEOTIDE SEQUENCE [LARGE SCALE GENOMIC DNA]</scope>
    <source>
        <strain evidence="4 5">G-1-1-1</strain>
    </source>
</reference>
<keyword evidence="2 3" id="KW-0040">ANK repeat</keyword>
<dbReference type="InterPro" id="IPR036770">
    <property type="entry name" value="Ankyrin_rpt-contain_sf"/>
</dbReference>
<evidence type="ECO:0000256" key="3">
    <source>
        <dbReference type="PROSITE-ProRule" id="PRU00023"/>
    </source>
</evidence>
<organism evidence="4 5">
    <name type="scientific">Luteolibacter luteus</name>
    <dbReference type="NCBI Taxonomy" id="2728835"/>
    <lineage>
        <taxon>Bacteria</taxon>
        <taxon>Pseudomonadati</taxon>
        <taxon>Verrucomicrobiota</taxon>
        <taxon>Verrucomicrobiia</taxon>
        <taxon>Verrucomicrobiales</taxon>
        <taxon>Verrucomicrobiaceae</taxon>
        <taxon>Luteolibacter</taxon>
    </lineage>
</organism>
<dbReference type="EMBL" id="CP051774">
    <property type="protein sequence ID" value="QJE97985.1"/>
    <property type="molecule type" value="Genomic_DNA"/>
</dbReference>